<protein>
    <recommendedName>
        <fullName evidence="3">Asp23/Gls24 family envelope stress response protein</fullName>
    </recommendedName>
</protein>
<reference evidence="2" key="1">
    <citation type="journal article" date="2019" name="Int. J. Syst. Evol. Microbiol.">
        <title>The Global Catalogue of Microorganisms (GCM) 10K type strain sequencing project: providing services to taxonomists for standard genome sequencing and annotation.</title>
        <authorList>
            <consortium name="The Broad Institute Genomics Platform"/>
            <consortium name="The Broad Institute Genome Sequencing Center for Infectious Disease"/>
            <person name="Wu L."/>
            <person name="Ma J."/>
        </authorList>
    </citation>
    <scope>NUCLEOTIDE SEQUENCE [LARGE SCALE GENOMIC DNA]</scope>
    <source>
        <strain evidence="2">CGMCC 1.12471</strain>
    </source>
</reference>
<dbReference type="RefSeq" id="WP_377933448.1">
    <property type="nucleotide sequence ID" value="NZ_JBHUEA010000008.1"/>
</dbReference>
<accession>A0ABW4LDB9</accession>
<evidence type="ECO:0000313" key="2">
    <source>
        <dbReference type="Proteomes" id="UP001597347"/>
    </source>
</evidence>
<dbReference type="Proteomes" id="UP001597347">
    <property type="component" value="Unassembled WGS sequence"/>
</dbReference>
<sequence length="206" mass="21745">MAVTMDGQTDDALDAIAKEPEELDGHTIDELADYLDAGRTLPDPSIEGSAACRHALAALERLRALAPELLVDDAPEAEPADGFLARVMSGIALDAHAGADFPLVDSGTDSSITMTEGALRALIRAAGDGEPGVLVGRVRFVGDLQDPHAPLTVRVAATVAHGLPIPAAAERLRAAVDAAVRRHTRFERLRIDVEVQDLVVRGEDRP</sequence>
<name>A0ABW4LDB9_9MICO</name>
<evidence type="ECO:0008006" key="3">
    <source>
        <dbReference type="Google" id="ProtNLM"/>
    </source>
</evidence>
<keyword evidence="2" id="KW-1185">Reference proteome</keyword>
<organism evidence="1 2">
    <name type="scientific">Amnibacterium endophyticum</name>
    <dbReference type="NCBI Taxonomy" id="2109337"/>
    <lineage>
        <taxon>Bacteria</taxon>
        <taxon>Bacillati</taxon>
        <taxon>Actinomycetota</taxon>
        <taxon>Actinomycetes</taxon>
        <taxon>Micrococcales</taxon>
        <taxon>Microbacteriaceae</taxon>
        <taxon>Amnibacterium</taxon>
    </lineage>
</organism>
<gene>
    <name evidence="1" type="ORF">ACFSBI_07140</name>
</gene>
<proteinExistence type="predicted"/>
<evidence type="ECO:0000313" key="1">
    <source>
        <dbReference type="EMBL" id="MFD1721321.1"/>
    </source>
</evidence>
<comment type="caution">
    <text evidence="1">The sequence shown here is derived from an EMBL/GenBank/DDBJ whole genome shotgun (WGS) entry which is preliminary data.</text>
</comment>
<dbReference type="EMBL" id="JBHUEA010000008">
    <property type="protein sequence ID" value="MFD1721321.1"/>
    <property type="molecule type" value="Genomic_DNA"/>
</dbReference>